<sequence>MDTQQTRQGIGYALGAYFLWGIAPAYFKLVKVVPPLEIMTHRVIWSALFMLLLITLSRNWNQVCSVLRQPKKVLLLAITAVTIGGNWLLYIWAVNNQHILEASLGYFISPLINVVLGMLFMRERFRRLQWLAVFLATTGVLVQLWQFGSVPVIALGLALSFAFYGLMRKKIQVDAQSGMLIETLWLFPLAAIYLFGFADSATSHLSANPLSLNLKLVAAGVVTTVPLMLFAAACTRLRLSTIGFFQYIGPTLMFLLAVGFYGETVTPDKLVTFGFIWLALAIFILDAVVVSARTRVRIA</sequence>
<evidence type="ECO:0000313" key="10">
    <source>
        <dbReference type="EMBL" id="ORM91935.1"/>
    </source>
</evidence>
<comment type="caution">
    <text evidence="10">The sequence shown here is derived from an EMBL/GenBank/DDBJ whole genome shotgun (WGS) entry which is preliminary data.</text>
</comment>
<dbReference type="InterPro" id="IPR000620">
    <property type="entry name" value="EamA_dom"/>
</dbReference>
<feature type="transmembrane region" description="Helical" evidence="8">
    <location>
        <begin position="128"/>
        <end position="145"/>
    </location>
</feature>
<keyword evidence="5 8" id="KW-0812">Transmembrane</keyword>
<dbReference type="AlphaFoldDB" id="A0A1X1EQ19"/>
<dbReference type="Proteomes" id="UP000193749">
    <property type="component" value="Unassembled WGS sequence"/>
</dbReference>
<evidence type="ECO:0000256" key="2">
    <source>
        <dbReference type="ARBA" id="ARBA00007362"/>
    </source>
</evidence>
<dbReference type="RefSeq" id="WP_084871722.1">
    <property type="nucleotide sequence ID" value="NZ_JAGGMY010000001.1"/>
</dbReference>
<evidence type="ECO:0000256" key="5">
    <source>
        <dbReference type="ARBA" id="ARBA00022692"/>
    </source>
</evidence>
<feature type="domain" description="EamA" evidence="9">
    <location>
        <begin position="153"/>
        <end position="283"/>
    </location>
</feature>
<keyword evidence="3" id="KW-0813">Transport</keyword>
<evidence type="ECO:0000256" key="3">
    <source>
        <dbReference type="ARBA" id="ARBA00022448"/>
    </source>
</evidence>
<dbReference type="Pfam" id="PF00892">
    <property type="entry name" value="EamA"/>
    <property type="match status" value="2"/>
</dbReference>
<dbReference type="InterPro" id="IPR004626">
    <property type="entry name" value="RarD"/>
</dbReference>
<dbReference type="GO" id="GO:0005886">
    <property type="term" value="C:plasma membrane"/>
    <property type="evidence" value="ECO:0007669"/>
    <property type="project" value="UniProtKB-SubCell"/>
</dbReference>
<dbReference type="OrthoDB" id="369870at2"/>
<dbReference type="STRING" id="55209.HA50_00640"/>
<feature type="transmembrane region" description="Helical" evidence="8">
    <location>
        <begin position="42"/>
        <end position="61"/>
    </location>
</feature>
<evidence type="ECO:0000256" key="7">
    <source>
        <dbReference type="ARBA" id="ARBA00023136"/>
    </source>
</evidence>
<dbReference type="EMBL" id="MLJI01000001">
    <property type="protein sequence ID" value="ORM91935.1"/>
    <property type="molecule type" value="Genomic_DNA"/>
</dbReference>
<accession>A0A1X1EQ19</accession>
<feature type="transmembrane region" description="Helical" evidence="8">
    <location>
        <begin position="73"/>
        <end position="92"/>
    </location>
</feature>
<comment type="subcellular location">
    <subcellularLocation>
        <location evidence="1">Cell membrane</location>
        <topology evidence="1">Multi-pass membrane protein</topology>
    </subcellularLocation>
</comment>
<feature type="transmembrane region" description="Helical" evidence="8">
    <location>
        <begin position="179"/>
        <end position="198"/>
    </location>
</feature>
<feature type="transmembrane region" description="Helical" evidence="8">
    <location>
        <begin position="151"/>
        <end position="167"/>
    </location>
</feature>
<feature type="transmembrane region" description="Helical" evidence="8">
    <location>
        <begin position="274"/>
        <end position="292"/>
    </location>
</feature>
<keyword evidence="11" id="KW-1185">Reference proteome</keyword>
<feature type="transmembrane region" description="Helical" evidence="8">
    <location>
        <begin position="210"/>
        <end position="232"/>
    </location>
</feature>
<evidence type="ECO:0000256" key="6">
    <source>
        <dbReference type="ARBA" id="ARBA00022989"/>
    </source>
</evidence>
<comment type="similarity">
    <text evidence="2">Belongs to the EamA transporter family.</text>
</comment>
<keyword evidence="4" id="KW-1003">Cell membrane</keyword>
<evidence type="ECO:0000256" key="4">
    <source>
        <dbReference type="ARBA" id="ARBA00022475"/>
    </source>
</evidence>
<evidence type="ECO:0000256" key="8">
    <source>
        <dbReference type="SAM" id="Phobius"/>
    </source>
</evidence>
<keyword evidence="7 8" id="KW-0472">Membrane</keyword>
<dbReference type="NCBIfam" id="TIGR00688">
    <property type="entry name" value="rarD"/>
    <property type="match status" value="1"/>
</dbReference>
<evidence type="ECO:0000259" key="9">
    <source>
        <dbReference type="Pfam" id="PF00892"/>
    </source>
</evidence>
<reference evidence="10 11" key="1">
    <citation type="journal article" date="2017" name="Antonie Van Leeuwenhoek">
        <title>Phylogenomic resolution of the bacterial genus Pantoea and its relationship with Erwinia and Tatumella.</title>
        <authorList>
            <person name="Palmer M."/>
            <person name="Steenkamp E.T."/>
            <person name="Coetzee M.P."/>
            <person name="Chan W.Y."/>
            <person name="van Zyl E."/>
            <person name="De Maayer P."/>
            <person name="Coutinho T.A."/>
            <person name="Blom J."/>
            <person name="Smits T.H."/>
            <person name="Duffy B."/>
            <person name="Venter S.N."/>
        </authorList>
    </citation>
    <scope>NUCLEOTIDE SEQUENCE [LARGE SCALE GENOMIC DNA]</scope>
    <source>
        <strain evidence="10 11">LMG 2657</strain>
    </source>
</reference>
<dbReference type="PANTHER" id="PTHR22911">
    <property type="entry name" value="ACYL-MALONYL CONDENSING ENZYME-RELATED"/>
    <property type="match status" value="1"/>
</dbReference>
<dbReference type="PANTHER" id="PTHR22911:SF137">
    <property type="entry name" value="SOLUTE CARRIER FAMILY 35 MEMBER G2-RELATED"/>
    <property type="match status" value="1"/>
</dbReference>
<protein>
    <submittedName>
        <fullName evidence="10">Chloramphenical resistance permease RarD</fullName>
    </submittedName>
</protein>
<proteinExistence type="inferred from homology"/>
<feature type="transmembrane region" description="Helical" evidence="8">
    <location>
        <begin position="12"/>
        <end position="30"/>
    </location>
</feature>
<feature type="domain" description="EamA" evidence="9">
    <location>
        <begin position="9"/>
        <end position="142"/>
    </location>
</feature>
<feature type="transmembrane region" description="Helical" evidence="8">
    <location>
        <begin position="244"/>
        <end position="262"/>
    </location>
</feature>
<dbReference type="SUPFAM" id="SSF103481">
    <property type="entry name" value="Multidrug resistance efflux transporter EmrE"/>
    <property type="match status" value="2"/>
</dbReference>
<feature type="transmembrane region" description="Helical" evidence="8">
    <location>
        <begin position="104"/>
        <end position="121"/>
    </location>
</feature>
<organism evidence="10 11">
    <name type="scientific">Pantoea cypripedii</name>
    <name type="common">Pectobacterium cypripedii</name>
    <name type="synonym">Erwinia cypripedii</name>
    <dbReference type="NCBI Taxonomy" id="55209"/>
    <lineage>
        <taxon>Bacteria</taxon>
        <taxon>Pseudomonadati</taxon>
        <taxon>Pseudomonadota</taxon>
        <taxon>Gammaproteobacteria</taxon>
        <taxon>Enterobacterales</taxon>
        <taxon>Erwiniaceae</taxon>
        <taxon>Pantoea</taxon>
    </lineage>
</organism>
<dbReference type="InterPro" id="IPR037185">
    <property type="entry name" value="EmrE-like"/>
</dbReference>
<keyword evidence="6 8" id="KW-1133">Transmembrane helix</keyword>
<gene>
    <name evidence="10" type="ORF">HA50_00640</name>
</gene>
<name>A0A1X1EQ19_PANCY</name>
<evidence type="ECO:0000313" key="11">
    <source>
        <dbReference type="Proteomes" id="UP000193749"/>
    </source>
</evidence>
<evidence type="ECO:0000256" key="1">
    <source>
        <dbReference type="ARBA" id="ARBA00004651"/>
    </source>
</evidence>